<dbReference type="Proteomes" id="UP001162992">
    <property type="component" value="Chromosome 4"/>
</dbReference>
<proteinExistence type="predicted"/>
<keyword evidence="2" id="KW-1185">Reference proteome</keyword>
<gene>
    <name evidence="1" type="ORF">O6H91_04G085200</name>
</gene>
<name>A0ACC2DYN4_DIPCM</name>
<evidence type="ECO:0000313" key="1">
    <source>
        <dbReference type="EMBL" id="KAJ7559438.1"/>
    </source>
</evidence>
<accession>A0ACC2DYN4</accession>
<protein>
    <submittedName>
        <fullName evidence="1">Uncharacterized protein</fullName>
    </submittedName>
</protein>
<reference evidence="2" key="1">
    <citation type="journal article" date="2024" name="Proc. Natl. Acad. Sci. U.S.A.">
        <title>Extraordinary preservation of gene collinearity over three hundred million years revealed in homosporous lycophytes.</title>
        <authorList>
            <person name="Li C."/>
            <person name="Wickell D."/>
            <person name="Kuo L.Y."/>
            <person name="Chen X."/>
            <person name="Nie B."/>
            <person name="Liao X."/>
            <person name="Peng D."/>
            <person name="Ji J."/>
            <person name="Jenkins J."/>
            <person name="Williams M."/>
            <person name="Shu S."/>
            <person name="Plott C."/>
            <person name="Barry K."/>
            <person name="Rajasekar S."/>
            <person name="Grimwood J."/>
            <person name="Han X."/>
            <person name="Sun S."/>
            <person name="Hou Z."/>
            <person name="He W."/>
            <person name="Dai G."/>
            <person name="Sun C."/>
            <person name="Schmutz J."/>
            <person name="Leebens-Mack J.H."/>
            <person name="Li F.W."/>
            <person name="Wang L."/>
        </authorList>
    </citation>
    <scope>NUCLEOTIDE SEQUENCE [LARGE SCALE GENOMIC DNA]</scope>
    <source>
        <strain evidence="2">cv. PW_Plant_1</strain>
    </source>
</reference>
<comment type="caution">
    <text evidence="1">The sequence shown here is derived from an EMBL/GenBank/DDBJ whole genome shotgun (WGS) entry which is preliminary data.</text>
</comment>
<dbReference type="EMBL" id="CM055095">
    <property type="protein sequence ID" value="KAJ7559438.1"/>
    <property type="molecule type" value="Genomic_DNA"/>
</dbReference>
<organism evidence="1 2">
    <name type="scientific">Diphasiastrum complanatum</name>
    <name type="common">Issler's clubmoss</name>
    <name type="synonym">Lycopodium complanatum</name>
    <dbReference type="NCBI Taxonomy" id="34168"/>
    <lineage>
        <taxon>Eukaryota</taxon>
        <taxon>Viridiplantae</taxon>
        <taxon>Streptophyta</taxon>
        <taxon>Embryophyta</taxon>
        <taxon>Tracheophyta</taxon>
        <taxon>Lycopodiopsida</taxon>
        <taxon>Lycopodiales</taxon>
        <taxon>Lycopodiaceae</taxon>
        <taxon>Lycopodioideae</taxon>
        <taxon>Diphasiastrum</taxon>
    </lineage>
</organism>
<sequence length="1045" mass="110585">MAAALEGFPALSTTARSLRITACISIHPRSLNHQHFRFVRKKLLSSSQWSLTSSPTHTTTTSTRLQQCRNLLCFQQKDMAQLGCCSRPQGIPRQQQFLLRMPAAMDKPRFPGEWWSSIEGIPSWQASLGLILKASSVVCAHYKRQTPVACISSAVAGGSGGGLGGRGGVGGGGSGGAGGEGFSPSTTNTHAIGADTDDLSHPTMREDVIILDVGGMSCGGCASSVKRMLESQPQVTSATVNLATEVALVHVRLEPESASTSQVAKQQLGEVLAKHLTSIGFKTTMRDQEMEGSKLSASSVRKRQERLSRLKESGQRLAVAWTLVAASVVGHASHLLGNFVPTWLHFLHSVGFQMSLSIAALAGPGQNLLVDGWKSLLRRAPNMNTLVGLGAVSSFAVSAVAAFLPKLGWQAFFEEPVMLLAFVLLGRALEERAKLRASSDMEALLNHLPSKARLLIGAVGDGAPTMVEVPCDRLVKGDQVMVLPGDRIPVDGVVKSGKTSVDESSLTGEPLPVVKQSGDEVTAGTINCNGTITVEARKPGGETVFGDIVRMVEDAQTREAPVQRLADKVAGRFCYGVMALSGATFLFWSTLGPHLFPSAIPLGGALLLGFQLASNVLVIACPCALGVATPTAVLVGTSLGAKRGLLIRGGDILEKVSSIDTVVFDKTGTLTVGKPVVTKIVANKMEIRNDLVLEHTGKTEETASRNSMIANWMDKELLALAAGVECTTTHPIAKALVEAAVAANCQPVLVEDGTFEQEPGCGATAIVDGRRVTVGTLEWVRRYGAQGTPPETSENVQGKTVVYIGVDRHIAGAIILKDTVREDAEATVRALHGLGIETFMLSGDKQAAAEAVADKVGIDKKKVYAGVRPFGKAEFISQLQKNNRKVAMVGDGVNDAAALAQSDVGIAMASGVGSASEVASVVLMGDKLAQVVEAVELSRLTFRKIKQNLWWAFLYNIVGLPVAAGVLLPLTNTMLTPSLAGALMGISSLGVMGNSLLLQWEHKYLPKTVIMSKEPKSLIKSNNDLYSEDIEKGLFSRQGRGKLSH</sequence>
<evidence type="ECO:0000313" key="2">
    <source>
        <dbReference type="Proteomes" id="UP001162992"/>
    </source>
</evidence>